<accession>A0A117R0W5</accession>
<dbReference type="EMBL" id="LMWU01000028">
    <property type="protein sequence ID" value="KUN64965.1"/>
    <property type="molecule type" value="Genomic_DNA"/>
</dbReference>
<evidence type="ECO:0008006" key="3">
    <source>
        <dbReference type="Google" id="ProtNLM"/>
    </source>
</evidence>
<evidence type="ECO:0000313" key="2">
    <source>
        <dbReference type="Proteomes" id="UP000053669"/>
    </source>
</evidence>
<organism evidence="1 2">
    <name type="scientific">Streptomyces canus</name>
    <dbReference type="NCBI Taxonomy" id="58343"/>
    <lineage>
        <taxon>Bacteria</taxon>
        <taxon>Bacillati</taxon>
        <taxon>Actinomycetota</taxon>
        <taxon>Actinomycetes</taxon>
        <taxon>Kitasatosporales</taxon>
        <taxon>Streptomycetaceae</taxon>
        <taxon>Streptomyces</taxon>
        <taxon>Streptomyces aurantiacus group</taxon>
    </lineage>
</organism>
<proteinExistence type="predicted"/>
<name>A0A117R0W5_9ACTN</name>
<dbReference type="Proteomes" id="UP000053669">
    <property type="component" value="Unassembled WGS sequence"/>
</dbReference>
<dbReference type="AlphaFoldDB" id="A0A117R0W5"/>
<evidence type="ECO:0000313" key="1">
    <source>
        <dbReference type="EMBL" id="KUN64965.1"/>
    </source>
</evidence>
<reference evidence="1 2" key="1">
    <citation type="submission" date="2015-10" db="EMBL/GenBank/DDBJ databases">
        <title>Draft genome sequence of Streptomyces canus DSM 40017, type strain for the species Streptomyces canus.</title>
        <authorList>
            <person name="Ruckert C."/>
            <person name="Winkler A."/>
            <person name="Kalinowski J."/>
            <person name="Kampfer P."/>
            <person name="Glaeser S."/>
        </authorList>
    </citation>
    <scope>NUCLEOTIDE SEQUENCE [LARGE SCALE GENOMIC DNA]</scope>
    <source>
        <strain evidence="1 2">DSM 40017</strain>
    </source>
</reference>
<sequence length="107" mass="11450">MESKSLRHGVLGRTDVLDKVTALSLLPDGMHVTTAMVAAYFEVAVSPDMQRFVGAAKVLHSAEVALFVATCPFTSEALSIATETGITVVHRGLLEQWNAGEPLEVLQ</sequence>
<dbReference type="RefSeq" id="WP_059208202.1">
    <property type="nucleotide sequence ID" value="NZ_KQ948664.1"/>
</dbReference>
<protein>
    <recommendedName>
        <fullName evidence="3">Restriction endonuclease type IV Mrr domain-containing protein</fullName>
    </recommendedName>
</protein>
<comment type="caution">
    <text evidence="1">The sequence shown here is derived from an EMBL/GenBank/DDBJ whole genome shotgun (WGS) entry which is preliminary data.</text>
</comment>
<gene>
    <name evidence="1" type="ORF">AQJ46_28025</name>
</gene>